<gene>
    <name evidence="3" type="ORF">SAMN05443550_1105</name>
</gene>
<accession>A0A1H4GH24</accession>
<dbReference type="PRINTS" id="PR00111">
    <property type="entry name" value="ABHYDROLASE"/>
</dbReference>
<feature type="domain" description="AB hydrolase-1" evidence="2">
    <location>
        <begin position="32"/>
        <end position="272"/>
    </location>
</feature>
<reference evidence="3 4" key="1">
    <citation type="submission" date="2016-10" db="EMBL/GenBank/DDBJ databases">
        <authorList>
            <person name="de Groot N.N."/>
        </authorList>
    </citation>
    <scope>NUCLEOTIDE SEQUENCE [LARGE SCALE GENOMIC DNA]</scope>
    <source>
        <strain evidence="3 4">DSM 19033</strain>
    </source>
</reference>
<dbReference type="AlphaFoldDB" id="A0A1H4GH24"/>
<proteinExistence type="predicted"/>
<dbReference type="Pfam" id="PF00561">
    <property type="entry name" value="Abhydrolase_1"/>
    <property type="match status" value="1"/>
</dbReference>
<dbReference type="GO" id="GO:0016787">
    <property type="term" value="F:hydrolase activity"/>
    <property type="evidence" value="ECO:0007669"/>
    <property type="project" value="UniProtKB-KW"/>
</dbReference>
<dbReference type="InterPro" id="IPR029058">
    <property type="entry name" value="AB_hydrolase_fold"/>
</dbReference>
<name>A0A1H4GH24_9SPHI</name>
<evidence type="ECO:0000256" key="1">
    <source>
        <dbReference type="ARBA" id="ARBA00022801"/>
    </source>
</evidence>
<dbReference type="InterPro" id="IPR000639">
    <property type="entry name" value="Epox_hydrolase-like"/>
</dbReference>
<dbReference type="EMBL" id="FNRA01000010">
    <property type="protein sequence ID" value="SEB08300.1"/>
    <property type="molecule type" value="Genomic_DNA"/>
</dbReference>
<organism evidence="3 4">
    <name type="scientific">Pedobacter hartonius</name>
    <dbReference type="NCBI Taxonomy" id="425514"/>
    <lineage>
        <taxon>Bacteria</taxon>
        <taxon>Pseudomonadati</taxon>
        <taxon>Bacteroidota</taxon>
        <taxon>Sphingobacteriia</taxon>
        <taxon>Sphingobacteriales</taxon>
        <taxon>Sphingobacteriaceae</taxon>
        <taxon>Pedobacter</taxon>
    </lineage>
</organism>
<keyword evidence="1" id="KW-0378">Hydrolase</keyword>
<dbReference type="OrthoDB" id="9773293at2"/>
<dbReference type="RefSeq" id="WP_090558636.1">
    <property type="nucleotide sequence ID" value="NZ_FNRA01000010.1"/>
</dbReference>
<dbReference type="STRING" id="425514.SAMN05443550_1105"/>
<dbReference type="SUPFAM" id="SSF53474">
    <property type="entry name" value="alpha/beta-Hydrolases"/>
    <property type="match status" value="1"/>
</dbReference>
<evidence type="ECO:0000259" key="2">
    <source>
        <dbReference type="Pfam" id="PF00561"/>
    </source>
</evidence>
<dbReference type="InterPro" id="IPR000073">
    <property type="entry name" value="AB_hydrolase_1"/>
</dbReference>
<dbReference type="Gene3D" id="3.40.50.1820">
    <property type="entry name" value="alpha/beta hydrolase"/>
    <property type="match status" value="1"/>
</dbReference>
<keyword evidence="4" id="KW-1185">Reference proteome</keyword>
<dbReference type="PRINTS" id="PR00412">
    <property type="entry name" value="EPOXHYDRLASE"/>
</dbReference>
<dbReference type="Proteomes" id="UP000198850">
    <property type="component" value="Unassembled WGS sequence"/>
</dbReference>
<protein>
    <submittedName>
        <fullName evidence="3">Pimeloyl-ACP methyl ester carboxylesterase</fullName>
    </submittedName>
</protein>
<evidence type="ECO:0000313" key="4">
    <source>
        <dbReference type="Proteomes" id="UP000198850"/>
    </source>
</evidence>
<dbReference type="PANTHER" id="PTHR43329">
    <property type="entry name" value="EPOXIDE HYDROLASE"/>
    <property type="match status" value="1"/>
</dbReference>
<sequence length="293" mass="32792">MDISKISQLPAAQTLLVNEIPVTFYEAGTGQTIVLLHGWPQTSYIWRKVFPELTRDYHVLAIDLPGMGNTHQTATADTQTVARLLRSFFDLRQLEQINLVGHDIGAWVAVAFALEYEDTLKSLTVMDAGIPGLMPAELFSPANAGKIWQFYFHGVHDIPEFLIQGKEKEYFTWYFTNKSAVKTAITSDDIQFYSDAYTGRELLSNGFAYYRAFSESASQNTRHQHQLKIPVLAIGGEQAQGLNMGTTMNKICQNVVTAVSIPDCGHYVAEEQPDEFIRLMREFLASSGPNTVL</sequence>
<evidence type="ECO:0000313" key="3">
    <source>
        <dbReference type="EMBL" id="SEB08300.1"/>
    </source>
</evidence>